<feature type="compositionally biased region" description="Pro residues" evidence="8">
    <location>
        <begin position="169"/>
        <end position="178"/>
    </location>
</feature>
<evidence type="ECO:0000256" key="2">
    <source>
        <dbReference type="ARBA" id="ARBA00005341"/>
    </source>
</evidence>
<comment type="subcellular location">
    <subcellularLocation>
        <location evidence="1">Membrane</location>
        <topology evidence="1">Single-pass type I membrane protein</topology>
    </subcellularLocation>
</comment>
<evidence type="ECO:0000256" key="8">
    <source>
        <dbReference type="SAM" id="MobiDB-lite"/>
    </source>
</evidence>
<dbReference type="Pfam" id="PF05283">
    <property type="entry name" value="MGC-24"/>
    <property type="match status" value="1"/>
</dbReference>
<dbReference type="PANTHER" id="PTHR11337">
    <property type="entry name" value="MUCIN/PORIMIN"/>
    <property type="match status" value="1"/>
</dbReference>
<keyword evidence="3 9" id="KW-0812">Transmembrane</keyword>
<feature type="compositionally biased region" description="Polar residues" evidence="8">
    <location>
        <begin position="187"/>
        <end position="196"/>
    </location>
</feature>
<sequence length="246" mass="27026">MPPLPPSLPPSRELRRSPLPLARELRSPYRRSLLPKWGKQPLELLLRRRPIAACVPACPEEDADMPAAAAARVSWQVWAVLLCALLCAHGVVPIQAGECKELKSCKQCVEGEVTLNITDCVWMHCQESKEKPGTSSCVRKGEPAKEKCSFHNDTAACEAPKVTTKEPPHPTTQEPPRPASREPEVITSRTTASPPLTGSPEFHPPGFDSASFIGGIVLVLSIQAVIFFVIKFLRSKDSTYQTLFGW</sequence>
<evidence type="ECO:0000256" key="4">
    <source>
        <dbReference type="ARBA" id="ARBA00022729"/>
    </source>
</evidence>
<accession>A0A8D0B4R6</accession>
<comment type="similarity">
    <text evidence="2">Belongs to the CD164 family.</text>
</comment>
<evidence type="ECO:0000256" key="3">
    <source>
        <dbReference type="ARBA" id="ARBA00022692"/>
    </source>
</evidence>
<dbReference type="Ensembl" id="ENSSMRT00000003471.1">
    <property type="protein sequence ID" value="ENSSMRP00000002897.1"/>
    <property type="gene ID" value="ENSSMRG00000002466.1"/>
</dbReference>
<proteinExistence type="inferred from homology"/>
<dbReference type="GO" id="GO:0031410">
    <property type="term" value="C:cytoplasmic vesicle"/>
    <property type="evidence" value="ECO:0007669"/>
    <property type="project" value="TreeGrafter"/>
</dbReference>
<evidence type="ECO:0000256" key="7">
    <source>
        <dbReference type="ARBA" id="ARBA00023180"/>
    </source>
</evidence>
<keyword evidence="7" id="KW-0325">Glycoprotein</keyword>
<feature type="region of interest" description="Disordered" evidence="8">
    <location>
        <begin position="159"/>
        <end position="203"/>
    </location>
</feature>
<reference evidence="10" key="2">
    <citation type="submission" date="2025-09" db="UniProtKB">
        <authorList>
            <consortium name="Ensembl"/>
        </authorList>
    </citation>
    <scope>IDENTIFICATION</scope>
</reference>
<dbReference type="PANTHER" id="PTHR11337:SF11">
    <property type="entry name" value="CD164 SIALOMUCIN-LIKE 2 PROTEIN"/>
    <property type="match status" value="1"/>
</dbReference>
<keyword evidence="5 9" id="KW-1133">Transmembrane helix</keyword>
<name>A0A8D0B4R6_SALMN</name>
<evidence type="ECO:0000256" key="6">
    <source>
        <dbReference type="ARBA" id="ARBA00023136"/>
    </source>
</evidence>
<feature type="transmembrane region" description="Helical" evidence="9">
    <location>
        <begin position="212"/>
        <end position="233"/>
    </location>
</feature>
<evidence type="ECO:0000313" key="10">
    <source>
        <dbReference type="Ensembl" id="ENSSMRP00000002897.1"/>
    </source>
</evidence>
<keyword evidence="4" id="KW-0732">Signal</keyword>
<evidence type="ECO:0000256" key="1">
    <source>
        <dbReference type="ARBA" id="ARBA00004479"/>
    </source>
</evidence>
<evidence type="ECO:0000256" key="5">
    <source>
        <dbReference type="ARBA" id="ARBA00022989"/>
    </source>
</evidence>
<dbReference type="GeneTree" id="ENSGT00530000063929"/>
<evidence type="ECO:0000256" key="9">
    <source>
        <dbReference type="SAM" id="Phobius"/>
    </source>
</evidence>
<protein>
    <submittedName>
        <fullName evidence="10">CD164 molecule like 2</fullName>
    </submittedName>
</protein>
<reference evidence="10" key="1">
    <citation type="submission" date="2025-08" db="UniProtKB">
        <authorList>
            <consortium name="Ensembl"/>
        </authorList>
    </citation>
    <scope>IDENTIFICATION</scope>
</reference>
<evidence type="ECO:0000313" key="11">
    <source>
        <dbReference type="Proteomes" id="UP000694421"/>
    </source>
</evidence>
<keyword evidence="11" id="KW-1185">Reference proteome</keyword>
<dbReference type="InterPro" id="IPR007947">
    <property type="entry name" value="CD164_MGC24"/>
</dbReference>
<keyword evidence="6 9" id="KW-0472">Membrane</keyword>
<dbReference type="AlphaFoldDB" id="A0A8D0B4R6"/>
<dbReference type="GO" id="GO:0016020">
    <property type="term" value="C:membrane"/>
    <property type="evidence" value="ECO:0007669"/>
    <property type="project" value="UniProtKB-SubCell"/>
</dbReference>
<dbReference type="Proteomes" id="UP000694421">
    <property type="component" value="Unplaced"/>
</dbReference>
<organism evidence="10 11">
    <name type="scientific">Salvator merianae</name>
    <name type="common">Argentine black and white tegu</name>
    <name type="synonym">Tupinambis merianae</name>
    <dbReference type="NCBI Taxonomy" id="96440"/>
    <lineage>
        <taxon>Eukaryota</taxon>
        <taxon>Metazoa</taxon>
        <taxon>Chordata</taxon>
        <taxon>Craniata</taxon>
        <taxon>Vertebrata</taxon>
        <taxon>Euteleostomi</taxon>
        <taxon>Lepidosauria</taxon>
        <taxon>Squamata</taxon>
        <taxon>Bifurcata</taxon>
        <taxon>Unidentata</taxon>
        <taxon>Episquamata</taxon>
        <taxon>Laterata</taxon>
        <taxon>Teiioidea</taxon>
        <taxon>Teiidae</taxon>
        <taxon>Salvator</taxon>
    </lineage>
</organism>